<protein>
    <submittedName>
        <fullName evidence="1">RES family NAD+ phosphorylase</fullName>
    </submittedName>
</protein>
<keyword evidence="2" id="KW-1185">Reference proteome</keyword>
<organism evidence="1 2">
    <name type="scientific">Gracilibacillus pellucidus</name>
    <dbReference type="NCBI Taxonomy" id="3095368"/>
    <lineage>
        <taxon>Bacteria</taxon>
        <taxon>Bacillati</taxon>
        <taxon>Bacillota</taxon>
        <taxon>Bacilli</taxon>
        <taxon>Bacillales</taxon>
        <taxon>Bacillaceae</taxon>
        <taxon>Gracilibacillus</taxon>
    </lineage>
</organism>
<sequence length="365" mass="42302">MICCVNCFVDSEIKGIIESLNNKGKCDICNSNNVFIYNTNINNNLVDSFNELLSIYTPKTSLPSDFPIEKLSLLKDELYNNWNIFSKSIENENIYHIIVEICSEKYQESPELFYEPIGILDANDTQYLEKESILKNNKWEDFVTEIKTKNRFHTHYINTDALKKLLRYIERPFKKGSKFYRARISNKNEFSSKDMYAPPPEKATAGRVNPLGINYLYLATNQITSIHEIRAGAYDYLTIGEFELIEDIRIVDFTLIEKISPFYPTIDAQLLAINKKHLQKISNEMAKPVRKSDGPLDYLPTQYIADFIKSIEDNDNQAYHGIKYKSTLYKKGENIALFNQKVCKCADVTHYDIESIDYKTDPILT</sequence>
<proteinExistence type="predicted"/>
<dbReference type="EMBL" id="JAWZSR010000006">
    <property type="protein sequence ID" value="MDX8046635.1"/>
    <property type="molecule type" value="Genomic_DNA"/>
</dbReference>
<comment type="caution">
    <text evidence="1">The sequence shown here is derived from an EMBL/GenBank/DDBJ whole genome shotgun (WGS) entry which is preliminary data.</text>
</comment>
<reference evidence="1" key="1">
    <citation type="submission" date="2023-11" db="EMBL/GenBank/DDBJ databases">
        <title>Gracilibacillus pellucida a moderately halophilic bacterium isolated from saline soil in Xinjiang province.</title>
        <authorList>
            <person name="Zhang Z."/>
            <person name="Tan F."/>
            <person name="Wang Y."/>
            <person name="Xia M."/>
        </authorList>
    </citation>
    <scope>NUCLEOTIDE SEQUENCE</scope>
    <source>
        <strain evidence="1">S3-1-1</strain>
    </source>
</reference>
<evidence type="ECO:0000313" key="1">
    <source>
        <dbReference type="EMBL" id="MDX8046635.1"/>
    </source>
</evidence>
<gene>
    <name evidence="1" type="ORF">SH601_11650</name>
</gene>
<dbReference type="Proteomes" id="UP001277972">
    <property type="component" value="Unassembled WGS sequence"/>
</dbReference>
<accession>A0ACC6M6M5</accession>
<name>A0ACC6M6M5_9BACI</name>
<evidence type="ECO:0000313" key="2">
    <source>
        <dbReference type="Proteomes" id="UP001277972"/>
    </source>
</evidence>